<feature type="chain" id="PRO_5041455986" evidence="2">
    <location>
        <begin position="22"/>
        <end position="250"/>
    </location>
</feature>
<evidence type="ECO:0000256" key="1">
    <source>
        <dbReference type="ARBA" id="ARBA00023157"/>
    </source>
</evidence>
<dbReference type="GO" id="GO:0005615">
    <property type="term" value="C:extracellular space"/>
    <property type="evidence" value="ECO:0007669"/>
    <property type="project" value="TreeGrafter"/>
</dbReference>
<dbReference type="NCBIfam" id="NF040941">
    <property type="entry name" value="GGGWT_bact"/>
    <property type="match status" value="1"/>
</dbReference>
<reference evidence="3" key="1">
    <citation type="submission" date="2023-03" db="EMBL/GenBank/DDBJ databases">
        <authorList>
            <person name="Steffen K."/>
            <person name="Cardenas P."/>
        </authorList>
    </citation>
    <scope>NUCLEOTIDE SEQUENCE</scope>
</reference>
<dbReference type="EMBL" id="CASHTH010001797">
    <property type="protein sequence ID" value="CAI8020032.1"/>
    <property type="molecule type" value="Genomic_DNA"/>
</dbReference>
<keyword evidence="2" id="KW-0732">Signal</keyword>
<evidence type="ECO:0000313" key="4">
    <source>
        <dbReference type="Proteomes" id="UP001174909"/>
    </source>
</evidence>
<protein>
    <submittedName>
        <fullName evidence="3">Uncharacterized protein</fullName>
    </submittedName>
</protein>
<organism evidence="3 4">
    <name type="scientific">Geodia barretti</name>
    <name type="common">Barrett's horny sponge</name>
    <dbReference type="NCBI Taxonomy" id="519541"/>
    <lineage>
        <taxon>Eukaryota</taxon>
        <taxon>Metazoa</taxon>
        <taxon>Porifera</taxon>
        <taxon>Demospongiae</taxon>
        <taxon>Heteroscleromorpha</taxon>
        <taxon>Tetractinellida</taxon>
        <taxon>Astrophorina</taxon>
        <taxon>Geodiidae</taxon>
        <taxon>Geodia</taxon>
    </lineage>
</organism>
<sequence length="250" mass="27395">MEIRVLASAVLLVVCIVVCACQEKEQPLTTSQLRRELNRAMHAMVVTVFEMFTPGYTPSHPASSCEEILQLAPQSTSGLYWLRGTDNRPSQMYCDMERSCKGVAGGWMRVASIDMTDTSSTCPSGLRATFTFVVNVCTRNIDGSGCSSAMLPVQGVEYSQVCGKIIGYQFGSTDAFEGSVRDIDATYVDGISLTYGSNPRNHIWTFVAALHEHHSQKDSVCPCTDTRWNPPPVVPSFIGNDYFCDTGSEN</sequence>
<accession>A0AA35RZL4</accession>
<proteinExistence type="predicted"/>
<dbReference type="Proteomes" id="UP001174909">
    <property type="component" value="Unassembled WGS sequence"/>
</dbReference>
<dbReference type="PANTHER" id="PTHR16146">
    <property type="entry name" value="INTELECTIN"/>
    <property type="match status" value="1"/>
</dbReference>
<comment type="caution">
    <text evidence="3">The sequence shown here is derived from an EMBL/GenBank/DDBJ whole genome shotgun (WGS) entry which is preliminary data.</text>
</comment>
<feature type="signal peptide" evidence="2">
    <location>
        <begin position="1"/>
        <end position="21"/>
    </location>
</feature>
<dbReference type="Gene3D" id="2.60.120.1000">
    <property type="match status" value="1"/>
</dbReference>
<keyword evidence="4" id="KW-1185">Reference proteome</keyword>
<name>A0AA35RZL4_GEOBA</name>
<dbReference type="InterPro" id="IPR036056">
    <property type="entry name" value="Fibrinogen-like_C"/>
</dbReference>
<dbReference type="PANTHER" id="PTHR16146:SF46">
    <property type="entry name" value="INTELECTIN-1A-RELATED"/>
    <property type="match status" value="1"/>
</dbReference>
<evidence type="ECO:0000256" key="2">
    <source>
        <dbReference type="SAM" id="SignalP"/>
    </source>
</evidence>
<evidence type="ECO:0000313" key="3">
    <source>
        <dbReference type="EMBL" id="CAI8020032.1"/>
    </source>
</evidence>
<dbReference type="AlphaFoldDB" id="A0AA35RZL4"/>
<dbReference type="SUPFAM" id="SSF56496">
    <property type="entry name" value="Fibrinogen C-terminal domain-like"/>
    <property type="match status" value="1"/>
</dbReference>
<dbReference type="GO" id="GO:0070492">
    <property type="term" value="F:oligosaccharide binding"/>
    <property type="evidence" value="ECO:0007669"/>
    <property type="project" value="TreeGrafter"/>
</dbReference>
<keyword evidence="1" id="KW-1015">Disulfide bond</keyword>
<dbReference type="PROSITE" id="PS51257">
    <property type="entry name" value="PROKAR_LIPOPROTEIN"/>
    <property type="match status" value="1"/>
</dbReference>
<gene>
    <name evidence="3" type="ORF">GBAR_LOCUS12001</name>
</gene>
<feature type="non-terminal residue" evidence="3">
    <location>
        <position position="250"/>
    </location>
</feature>